<dbReference type="Gene3D" id="1.20.58.100">
    <property type="entry name" value="Fumarate reductase/succinate dehydrogenase flavoprotein-like, C-terminal domain"/>
    <property type="match status" value="1"/>
</dbReference>
<evidence type="ECO:0000256" key="4">
    <source>
        <dbReference type="PIRSR" id="PIRSR000171-1"/>
    </source>
</evidence>
<dbReference type="Proteomes" id="UP000477488">
    <property type="component" value="Unassembled WGS sequence"/>
</dbReference>
<keyword evidence="8" id="KW-1185">Reference proteome</keyword>
<dbReference type="SUPFAM" id="SSF56425">
    <property type="entry name" value="Succinate dehydrogenase/fumarate reductase flavoprotein, catalytic domain"/>
    <property type="match status" value="1"/>
</dbReference>
<dbReference type="InterPro" id="IPR027477">
    <property type="entry name" value="Succ_DH/fumarate_Rdtase_cat_sf"/>
</dbReference>
<organism evidence="7 8">
    <name type="scientific">Desulfovibrio porci</name>
    <dbReference type="NCBI Taxonomy" id="2605782"/>
    <lineage>
        <taxon>Bacteria</taxon>
        <taxon>Pseudomonadati</taxon>
        <taxon>Thermodesulfobacteriota</taxon>
        <taxon>Desulfovibrionia</taxon>
        <taxon>Desulfovibrionales</taxon>
        <taxon>Desulfovibrionaceae</taxon>
        <taxon>Desulfovibrio</taxon>
    </lineage>
</organism>
<dbReference type="PANTHER" id="PTHR11632:SF51">
    <property type="entry name" value="SUCCINATE DEHYDROGENASE [UBIQUINONE] FLAVOPROTEIN SUBUNIT, MITOCHONDRIAL"/>
    <property type="match status" value="1"/>
</dbReference>
<evidence type="ECO:0000256" key="3">
    <source>
        <dbReference type="ARBA" id="ARBA00023002"/>
    </source>
</evidence>
<feature type="domain" description="FAD-dependent oxidoreductase 2 FAD-binding" evidence="5">
    <location>
        <begin position="8"/>
        <end position="390"/>
    </location>
</feature>
<dbReference type="InterPro" id="IPR037099">
    <property type="entry name" value="Fum_R/Succ_DH_flav-like_C_sf"/>
</dbReference>
<dbReference type="SUPFAM" id="SSF46977">
    <property type="entry name" value="Succinate dehydrogenase/fumarate reductase flavoprotein C-terminal domain"/>
    <property type="match status" value="1"/>
</dbReference>
<keyword evidence="3" id="KW-0560">Oxidoreductase</keyword>
<name>A0A6L5XMS4_9BACT</name>
<dbReference type="PANTHER" id="PTHR11632">
    <property type="entry name" value="SUCCINATE DEHYDROGENASE 2 FLAVOPROTEIN SUBUNIT"/>
    <property type="match status" value="1"/>
</dbReference>
<dbReference type="InterPro" id="IPR015939">
    <property type="entry name" value="Fum_Rdtase/Succ_DH_flav-like_C"/>
</dbReference>
<dbReference type="RefSeq" id="WP_154511992.1">
    <property type="nucleotide sequence ID" value="NZ_JAXELC010000023.1"/>
</dbReference>
<dbReference type="InterPro" id="IPR003953">
    <property type="entry name" value="FAD-dep_OxRdtase_2_FAD-bd"/>
</dbReference>
<reference evidence="7 8" key="1">
    <citation type="submission" date="2019-09" db="EMBL/GenBank/DDBJ databases">
        <title>In-depth cultivation of the pig gut microbiome towards novel bacterial diversity and tailored functional studies.</title>
        <authorList>
            <person name="Wylensek D."/>
            <person name="Hitch T.C.A."/>
            <person name="Clavel T."/>
        </authorList>
    </citation>
    <scope>NUCLEOTIDE SEQUENCE [LARGE SCALE GENOMIC DNA]</scope>
    <source>
        <strain evidence="7 8">PG-178-WT-4</strain>
    </source>
</reference>
<sequence length="575" mass="62438">MNADYKVDLLVLGMGAAAQLAAIYAHDADPDLNILIATKALKGKGGCSRMVQGGFNVVLDPGDSHEKHLMDTLKGGQYINDQDLALALVEQATPTVKELETVCGCFFDRRPDGHIHQKAFAGQCFDRTVHKGDLTGIEIISRTTEQIFKRRIPVLEETRAVELLLDAEGNTVTGALLYNMRSGAFVTVEAAATLVATGGGPTQYRFHAPGPEKSADGIAMLYRAGALMRDMEMIQFHPTGLIIPGSVVAGALLEEGLRGAGAHLYNGEGERYMLKYAPDVAERATRDVVSRSAYLEMMAGRACPEGGVRIDAAHLGADFVLKSFPGMAERCAQFKYDLAHGMVPVSPSAHFFMGGAAIGVDCRASLDKLFVAGEDAGGVHGANRLGGNGIGESCVYGRLAGKSIAAYLSRPENRRIKDSAPGMAKEAMARISEPLSRRGGPSPFDNRREIQETNWVKVGVVRKESALEEALTDFAGLRRDVERASVSGRQAYNMQFNTHLDTLNMIDVSVMAATSALQRQETRGAHTREDFPGQRDDYGLFNTFMWRGEDGLPVFEKREVVFRHKSLEACQKHKK</sequence>
<dbReference type="Gene3D" id="3.50.50.60">
    <property type="entry name" value="FAD/NAD(P)-binding domain"/>
    <property type="match status" value="1"/>
</dbReference>
<evidence type="ECO:0000256" key="2">
    <source>
        <dbReference type="ARBA" id="ARBA00022630"/>
    </source>
</evidence>
<accession>A0A6L5XMS4</accession>
<dbReference type="Gene3D" id="3.90.700.10">
    <property type="entry name" value="Succinate dehydrogenase/fumarate reductase flavoprotein, catalytic domain"/>
    <property type="match status" value="1"/>
</dbReference>
<evidence type="ECO:0000259" key="5">
    <source>
        <dbReference type="Pfam" id="PF00890"/>
    </source>
</evidence>
<dbReference type="InterPro" id="IPR036188">
    <property type="entry name" value="FAD/NAD-bd_sf"/>
</dbReference>
<proteinExistence type="predicted"/>
<keyword evidence="2" id="KW-0285">Flavoprotein</keyword>
<feature type="domain" description="Fumarate reductase/succinate dehydrogenase flavoprotein-like C-terminal" evidence="6">
    <location>
        <begin position="447"/>
        <end position="565"/>
    </location>
</feature>
<dbReference type="Pfam" id="PF00890">
    <property type="entry name" value="FAD_binding_2"/>
    <property type="match status" value="1"/>
</dbReference>
<comment type="cofactor">
    <cofactor evidence="1">
        <name>FAD</name>
        <dbReference type="ChEBI" id="CHEBI:57692"/>
    </cofactor>
</comment>
<dbReference type="Pfam" id="PF02910">
    <property type="entry name" value="Succ_DH_flav_C"/>
    <property type="match status" value="1"/>
</dbReference>
<evidence type="ECO:0000313" key="7">
    <source>
        <dbReference type="EMBL" id="MSS28520.1"/>
    </source>
</evidence>
<dbReference type="PIRSF" id="PIRSF000171">
    <property type="entry name" value="SDHA_APRA_LASPO"/>
    <property type="match status" value="1"/>
</dbReference>
<evidence type="ECO:0000256" key="1">
    <source>
        <dbReference type="ARBA" id="ARBA00001974"/>
    </source>
</evidence>
<protein>
    <submittedName>
        <fullName evidence="7">FAD-binding protein</fullName>
    </submittedName>
</protein>
<dbReference type="SUPFAM" id="SSF51905">
    <property type="entry name" value="FAD/NAD(P)-binding domain"/>
    <property type="match status" value="1"/>
</dbReference>
<evidence type="ECO:0000259" key="6">
    <source>
        <dbReference type="Pfam" id="PF02910"/>
    </source>
</evidence>
<gene>
    <name evidence="7" type="ORF">FYJ44_10865</name>
</gene>
<dbReference type="EMBL" id="VUMH01000011">
    <property type="protein sequence ID" value="MSS28520.1"/>
    <property type="molecule type" value="Genomic_DNA"/>
</dbReference>
<comment type="caution">
    <text evidence="7">The sequence shown here is derived from an EMBL/GenBank/DDBJ whole genome shotgun (WGS) entry which is preliminary data.</text>
</comment>
<feature type="active site" description="Proton acceptor" evidence="4">
    <location>
        <position position="286"/>
    </location>
</feature>
<evidence type="ECO:0000313" key="8">
    <source>
        <dbReference type="Proteomes" id="UP000477488"/>
    </source>
</evidence>
<dbReference type="GO" id="GO:0016491">
    <property type="term" value="F:oxidoreductase activity"/>
    <property type="evidence" value="ECO:0007669"/>
    <property type="project" value="UniProtKB-KW"/>
</dbReference>
<dbReference type="AlphaFoldDB" id="A0A6L5XMS4"/>
<dbReference type="InterPro" id="IPR030664">
    <property type="entry name" value="SdhA/FrdA/AprA"/>
</dbReference>